<evidence type="ECO:0000256" key="14">
    <source>
        <dbReference type="ARBA" id="ARBA00023167"/>
    </source>
</evidence>
<comment type="pathway">
    <text evidence="2 18">Amino-acid biosynthesis; L-threonine biosynthesis; L-threonine from L-aspartate: step 3/5.</text>
</comment>
<comment type="cofactor">
    <cofactor evidence="1">
        <name>a metal cation</name>
        <dbReference type="ChEBI" id="CHEBI:25213"/>
    </cofactor>
</comment>
<dbReference type="SUPFAM" id="SSF55347">
    <property type="entry name" value="Glyceraldehyde-3-phosphate dehydrogenase-like, C-terminal domain"/>
    <property type="match status" value="1"/>
</dbReference>
<evidence type="ECO:0000256" key="3">
    <source>
        <dbReference type="ARBA" id="ARBA00005062"/>
    </source>
</evidence>
<dbReference type="InterPro" id="IPR019811">
    <property type="entry name" value="HDH_CS"/>
</dbReference>
<evidence type="ECO:0000256" key="7">
    <source>
        <dbReference type="ARBA" id="ARBA00022605"/>
    </source>
</evidence>
<evidence type="ECO:0000256" key="9">
    <source>
        <dbReference type="ARBA" id="ARBA00022723"/>
    </source>
</evidence>
<evidence type="ECO:0000256" key="2">
    <source>
        <dbReference type="ARBA" id="ARBA00005056"/>
    </source>
</evidence>
<keyword evidence="9" id="KW-0479">Metal-binding</keyword>
<dbReference type="Gene3D" id="3.30.360.10">
    <property type="entry name" value="Dihydrodipicolinate Reductase, domain 2"/>
    <property type="match status" value="1"/>
</dbReference>
<proteinExistence type="inferred from homology"/>
<dbReference type="InterPro" id="IPR016204">
    <property type="entry name" value="HDH"/>
</dbReference>
<evidence type="ECO:0000256" key="6">
    <source>
        <dbReference type="ARBA" id="ARBA00013376"/>
    </source>
</evidence>
<dbReference type="NCBIfam" id="NF004976">
    <property type="entry name" value="PRK06349.1"/>
    <property type="match status" value="1"/>
</dbReference>
<evidence type="ECO:0000256" key="15">
    <source>
        <dbReference type="ARBA" id="ARBA00048841"/>
    </source>
</evidence>
<comment type="similarity">
    <text evidence="4 19">Belongs to the homoserine dehydrogenase family.</text>
</comment>
<dbReference type="EMBL" id="LZRT01000079">
    <property type="protein sequence ID" value="OUM87232.1"/>
    <property type="molecule type" value="Genomic_DNA"/>
</dbReference>
<evidence type="ECO:0000259" key="20">
    <source>
        <dbReference type="PROSITE" id="PS51671"/>
    </source>
</evidence>
<evidence type="ECO:0000256" key="18">
    <source>
        <dbReference type="RuleBase" id="RU000579"/>
    </source>
</evidence>
<dbReference type="Proteomes" id="UP000196475">
    <property type="component" value="Unassembled WGS sequence"/>
</dbReference>
<dbReference type="FunFam" id="3.30.360.10:FF:000005">
    <property type="entry name" value="Homoserine dehydrogenase"/>
    <property type="match status" value="1"/>
</dbReference>
<feature type="domain" description="ACT" evidence="20">
    <location>
        <begin position="342"/>
        <end position="416"/>
    </location>
</feature>
<dbReference type="InterPro" id="IPR045865">
    <property type="entry name" value="ACT-like_dom_sf"/>
</dbReference>
<evidence type="ECO:0000256" key="19">
    <source>
        <dbReference type="RuleBase" id="RU004171"/>
    </source>
</evidence>
<dbReference type="InterPro" id="IPR005106">
    <property type="entry name" value="Asp/hSer_DH_NAD-bd"/>
</dbReference>
<keyword evidence="8 18" id="KW-0791">Threonine biosynthesis</keyword>
<dbReference type="PANTHER" id="PTHR43331:SF1">
    <property type="entry name" value="HOMOSERINE DEHYDROGENASE"/>
    <property type="match status" value="1"/>
</dbReference>
<feature type="binding site" evidence="17">
    <location>
        <position position="97"/>
    </location>
    <ligand>
        <name>NADPH</name>
        <dbReference type="ChEBI" id="CHEBI:57783"/>
    </ligand>
</feature>
<dbReference type="GO" id="GO:0009086">
    <property type="term" value="P:methionine biosynthetic process"/>
    <property type="evidence" value="ECO:0007669"/>
    <property type="project" value="UniProtKB-KW"/>
</dbReference>
<feature type="binding site" evidence="17">
    <location>
        <begin position="1"/>
        <end position="8"/>
    </location>
    <ligand>
        <name>NADP(+)</name>
        <dbReference type="ChEBI" id="CHEBI:58349"/>
    </ligand>
</feature>
<dbReference type="InterPro" id="IPR002912">
    <property type="entry name" value="ACT_dom"/>
</dbReference>
<dbReference type="PANTHER" id="PTHR43331">
    <property type="entry name" value="HOMOSERINE DEHYDROGENASE"/>
    <property type="match status" value="1"/>
</dbReference>
<evidence type="ECO:0000256" key="11">
    <source>
        <dbReference type="ARBA" id="ARBA00023002"/>
    </source>
</evidence>
<sequence length="421" mass="46005">MGLGTVGSGVVRLIEGHQEDLVKQTGMAVEIAKILVRDLEKPRSVSVLPELLTNRPEDLLDDPEIDVIVEVIGGIEPARQYVLEAIRKGKHVVTANKDLLSIHGAELLSEAAGRGCDLYYEASVGGGIPILRALADSFSSDRITKMMGIVNGTTNYILTKMSQHGMAYEQALAEAQEKGFAEADPTADVEGLDAARKMAILGTLGFHMNLVFDDVRVRGITQVTREDMNYARQLGYTIKLLGIAQLDDDLVEISVEPTMIPSNHPLAAVNDEFNAIYVYGRAVGETMFYGPGAGELPTATAVVADLVTVVKNMKLGVNGRSIVAPYRPKRLKTDEQIEMKIFLRLIAEDKAGVLARMTQILARHDVSLERILQLPYDKDVSEIVVVTHTAPKKALDAVMGELEALEVIREIRSRYRVEGGF</sequence>
<evidence type="ECO:0000256" key="12">
    <source>
        <dbReference type="ARBA" id="ARBA00023027"/>
    </source>
</evidence>
<evidence type="ECO:0000256" key="13">
    <source>
        <dbReference type="ARBA" id="ARBA00023053"/>
    </source>
</evidence>
<evidence type="ECO:0000313" key="22">
    <source>
        <dbReference type="Proteomes" id="UP000196475"/>
    </source>
</evidence>
<dbReference type="Pfam" id="PF03447">
    <property type="entry name" value="NAD_binding_3"/>
    <property type="match status" value="1"/>
</dbReference>
<evidence type="ECO:0000313" key="21">
    <source>
        <dbReference type="EMBL" id="OUM87232.1"/>
    </source>
</evidence>
<keyword evidence="11 18" id="KW-0560">Oxidoreductase</keyword>
<dbReference type="FunFam" id="3.40.50.720:FF:000062">
    <property type="entry name" value="Homoserine dehydrogenase"/>
    <property type="match status" value="1"/>
</dbReference>
<name>A0A1Y3PIR4_9BACI</name>
<dbReference type="PROSITE" id="PS01042">
    <property type="entry name" value="HOMOSER_DHGENASE"/>
    <property type="match status" value="1"/>
</dbReference>
<evidence type="ECO:0000256" key="5">
    <source>
        <dbReference type="ARBA" id="ARBA00013213"/>
    </source>
</evidence>
<keyword evidence="10 17" id="KW-0521">NADP</keyword>
<dbReference type="Pfam" id="PF00742">
    <property type="entry name" value="Homoserine_dh"/>
    <property type="match status" value="1"/>
</dbReference>
<evidence type="ECO:0000256" key="10">
    <source>
        <dbReference type="ARBA" id="ARBA00022857"/>
    </source>
</evidence>
<protein>
    <recommendedName>
        <fullName evidence="6 18">Homoserine dehydrogenase</fullName>
        <ecNumber evidence="5 18">1.1.1.3</ecNumber>
    </recommendedName>
</protein>
<feature type="binding site" evidence="17">
    <location>
        <position position="182"/>
    </location>
    <ligand>
        <name>L-homoserine</name>
        <dbReference type="ChEBI" id="CHEBI:57476"/>
    </ligand>
</feature>
<evidence type="ECO:0000256" key="16">
    <source>
        <dbReference type="PIRSR" id="PIRSR000098-1"/>
    </source>
</evidence>
<dbReference type="UniPathway" id="UPA00051">
    <property type="reaction ID" value="UER00465"/>
</dbReference>
<feature type="active site" description="Proton donor" evidence="16">
    <location>
        <position position="197"/>
    </location>
</feature>
<evidence type="ECO:0000256" key="1">
    <source>
        <dbReference type="ARBA" id="ARBA00001920"/>
    </source>
</evidence>
<dbReference type="SUPFAM" id="SSF51735">
    <property type="entry name" value="NAD(P)-binding Rossmann-fold domains"/>
    <property type="match status" value="1"/>
</dbReference>
<accession>A0A1Y3PIR4</accession>
<comment type="caution">
    <text evidence="21">The sequence shown here is derived from an EMBL/GenBank/DDBJ whole genome shotgun (WGS) entry which is preliminary data.</text>
</comment>
<dbReference type="InterPro" id="IPR036291">
    <property type="entry name" value="NAD(P)-bd_dom_sf"/>
</dbReference>
<dbReference type="Gene3D" id="3.40.50.720">
    <property type="entry name" value="NAD(P)-binding Rossmann-like Domain"/>
    <property type="match status" value="1"/>
</dbReference>
<dbReference type="AlphaFoldDB" id="A0A1Y3PIR4"/>
<dbReference type="EC" id="1.1.1.3" evidence="5 18"/>
<dbReference type="GO" id="GO:0004412">
    <property type="term" value="F:homoserine dehydrogenase activity"/>
    <property type="evidence" value="ECO:0007669"/>
    <property type="project" value="UniProtKB-EC"/>
</dbReference>
<dbReference type="GO" id="GO:0046872">
    <property type="term" value="F:metal ion binding"/>
    <property type="evidence" value="ECO:0007669"/>
    <property type="project" value="UniProtKB-KW"/>
</dbReference>
<organism evidence="21 22">
    <name type="scientific">Bacillus thermozeamaize</name>
    <dbReference type="NCBI Taxonomy" id="230954"/>
    <lineage>
        <taxon>Bacteria</taxon>
        <taxon>Bacillati</taxon>
        <taxon>Bacillota</taxon>
        <taxon>Bacilli</taxon>
        <taxon>Bacillales</taxon>
        <taxon>Bacillaceae</taxon>
        <taxon>Bacillus</taxon>
    </lineage>
</organism>
<keyword evidence="14 18" id="KW-0486">Methionine biosynthesis</keyword>
<evidence type="ECO:0000256" key="4">
    <source>
        <dbReference type="ARBA" id="ARBA00006753"/>
    </source>
</evidence>
<dbReference type="InterPro" id="IPR001342">
    <property type="entry name" value="HDH_cat"/>
</dbReference>
<keyword evidence="13" id="KW-0915">Sodium</keyword>
<evidence type="ECO:0000256" key="8">
    <source>
        <dbReference type="ARBA" id="ARBA00022697"/>
    </source>
</evidence>
<dbReference type="CDD" id="cd04881">
    <property type="entry name" value="ACT_HSDH-Hom"/>
    <property type="match status" value="1"/>
</dbReference>
<gene>
    <name evidence="21" type="ORF">BAA01_08950</name>
</gene>
<comment type="pathway">
    <text evidence="3 18">Amino-acid biosynthesis; L-methionine biosynthesis via de novo pathway; L-homoserine from L-aspartate: step 3/3.</text>
</comment>
<dbReference type="Pfam" id="PF01842">
    <property type="entry name" value="ACT"/>
    <property type="match status" value="1"/>
</dbReference>
<dbReference type="GO" id="GO:0009088">
    <property type="term" value="P:threonine biosynthetic process"/>
    <property type="evidence" value="ECO:0007669"/>
    <property type="project" value="UniProtKB-UniPathway"/>
</dbReference>
<comment type="catalytic activity">
    <reaction evidence="15">
        <text>L-homoserine + NADP(+) = L-aspartate 4-semialdehyde + NADPH + H(+)</text>
        <dbReference type="Rhea" id="RHEA:15761"/>
        <dbReference type="ChEBI" id="CHEBI:15378"/>
        <dbReference type="ChEBI" id="CHEBI:57476"/>
        <dbReference type="ChEBI" id="CHEBI:57783"/>
        <dbReference type="ChEBI" id="CHEBI:58349"/>
        <dbReference type="ChEBI" id="CHEBI:537519"/>
        <dbReference type="EC" id="1.1.1.3"/>
    </reaction>
    <physiologicalReaction direction="right-to-left" evidence="15">
        <dbReference type="Rhea" id="RHEA:15763"/>
    </physiologicalReaction>
</comment>
<dbReference type="GO" id="GO:0050661">
    <property type="term" value="F:NADP binding"/>
    <property type="evidence" value="ECO:0007669"/>
    <property type="project" value="InterPro"/>
</dbReference>
<reference evidence="22" key="1">
    <citation type="submission" date="2016-06" db="EMBL/GenBank/DDBJ databases">
        <authorList>
            <person name="Nascimento L."/>
            <person name="Pereira R.V."/>
            <person name="Martins L.F."/>
            <person name="Quaggio R.B."/>
            <person name="Silva A.M."/>
            <person name="Setubal J.C."/>
        </authorList>
    </citation>
    <scope>NUCLEOTIDE SEQUENCE [LARGE SCALE GENOMIC DNA]</scope>
</reference>
<evidence type="ECO:0000256" key="17">
    <source>
        <dbReference type="PIRSR" id="PIRSR000098-2"/>
    </source>
</evidence>
<keyword evidence="7 18" id="KW-0028">Amino-acid biosynthesis</keyword>
<dbReference type="PROSITE" id="PS51671">
    <property type="entry name" value="ACT"/>
    <property type="match status" value="1"/>
</dbReference>
<dbReference type="Gene3D" id="3.30.70.260">
    <property type="match status" value="1"/>
</dbReference>
<dbReference type="SUPFAM" id="SSF55021">
    <property type="entry name" value="ACT-like"/>
    <property type="match status" value="1"/>
</dbReference>
<keyword evidence="12" id="KW-0520">NAD</keyword>
<dbReference type="PIRSF" id="PIRSF000098">
    <property type="entry name" value="Homoser_dehydrog"/>
    <property type="match status" value="1"/>
</dbReference>
<dbReference type="UniPathway" id="UPA00050">
    <property type="reaction ID" value="UER00063"/>
</dbReference>